<name>A0A3M2L9K5_9NOCA</name>
<evidence type="ECO:0000259" key="2">
    <source>
        <dbReference type="Pfam" id="PF00755"/>
    </source>
</evidence>
<dbReference type="Pfam" id="PF00755">
    <property type="entry name" value="Carn_acyltransf"/>
    <property type="match status" value="1"/>
</dbReference>
<evidence type="ECO:0000256" key="1">
    <source>
        <dbReference type="SAM" id="MobiDB-lite"/>
    </source>
</evidence>
<evidence type="ECO:0000313" key="4">
    <source>
        <dbReference type="Proteomes" id="UP000279275"/>
    </source>
</evidence>
<protein>
    <recommendedName>
        <fullName evidence="2">Choline/carnitine acyltransferase domain-containing protein</fullName>
    </recommendedName>
</protein>
<gene>
    <name evidence="3" type="ORF">EBN03_06575</name>
</gene>
<comment type="caution">
    <text evidence="3">The sequence shown here is derived from an EMBL/GenBank/DDBJ whole genome shotgun (WGS) entry which is preliminary data.</text>
</comment>
<organism evidence="3 4">
    <name type="scientific">Nocardia stercoris</name>
    <dbReference type="NCBI Taxonomy" id="2483361"/>
    <lineage>
        <taxon>Bacteria</taxon>
        <taxon>Bacillati</taxon>
        <taxon>Actinomycetota</taxon>
        <taxon>Actinomycetes</taxon>
        <taxon>Mycobacteriales</taxon>
        <taxon>Nocardiaceae</taxon>
        <taxon>Nocardia</taxon>
    </lineage>
</organism>
<evidence type="ECO:0000313" key="3">
    <source>
        <dbReference type="EMBL" id="RMI34094.1"/>
    </source>
</evidence>
<dbReference type="EMBL" id="RFFH01000002">
    <property type="protein sequence ID" value="RMI34094.1"/>
    <property type="molecule type" value="Genomic_DNA"/>
</dbReference>
<keyword evidence="4" id="KW-1185">Reference proteome</keyword>
<reference evidence="3 4" key="1">
    <citation type="submission" date="2018-10" db="EMBL/GenBank/DDBJ databases">
        <title>Isolation from cow dung.</title>
        <authorList>
            <person name="Ling L."/>
        </authorList>
    </citation>
    <scope>NUCLEOTIDE SEQUENCE [LARGE SCALE GENOMIC DNA]</scope>
    <source>
        <strain evidence="3 4">NEAU-LL90</strain>
    </source>
</reference>
<proteinExistence type="predicted"/>
<dbReference type="Proteomes" id="UP000279275">
    <property type="component" value="Unassembled WGS sequence"/>
</dbReference>
<sequence length="66" mass="7040">MARGCGAAYLLGRRCSEGLAGADYESIATRRYRDGRTEAMRVVVAMPPEHSPAGHPRPPGRVGFGP</sequence>
<dbReference type="SUPFAM" id="SSF52777">
    <property type="entry name" value="CoA-dependent acyltransferases"/>
    <property type="match status" value="1"/>
</dbReference>
<feature type="region of interest" description="Disordered" evidence="1">
    <location>
        <begin position="47"/>
        <end position="66"/>
    </location>
</feature>
<accession>A0A3M2L9K5</accession>
<dbReference type="AlphaFoldDB" id="A0A3M2L9K5"/>
<feature type="domain" description="Choline/carnitine acyltransferase" evidence="2">
    <location>
        <begin position="20"/>
        <end position="43"/>
    </location>
</feature>
<dbReference type="InterPro" id="IPR039551">
    <property type="entry name" value="Cho/carn_acyl_trans"/>
</dbReference>